<accession>A0A438GYH3</accession>
<protein>
    <submittedName>
        <fullName evidence="1">Uncharacterized protein</fullName>
    </submittedName>
</protein>
<dbReference type="AlphaFoldDB" id="A0A438GYH3"/>
<dbReference type="InterPro" id="IPR021916">
    <property type="entry name" value="DUF3527"/>
</dbReference>
<dbReference type="PANTHER" id="PTHR31390:SF2">
    <property type="entry name" value="EXPRESSED PROTEIN"/>
    <property type="match status" value="1"/>
</dbReference>
<evidence type="ECO:0000313" key="1">
    <source>
        <dbReference type="EMBL" id="RVW77255.1"/>
    </source>
</evidence>
<dbReference type="Pfam" id="PF12043">
    <property type="entry name" value="DUF3527"/>
    <property type="match status" value="1"/>
</dbReference>
<organism evidence="1 2">
    <name type="scientific">Vitis vinifera</name>
    <name type="common">Grape</name>
    <dbReference type="NCBI Taxonomy" id="29760"/>
    <lineage>
        <taxon>Eukaryota</taxon>
        <taxon>Viridiplantae</taxon>
        <taxon>Streptophyta</taxon>
        <taxon>Embryophyta</taxon>
        <taxon>Tracheophyta</taxon>
        <taxon>Spermatophyta</taxon>
        <taxon>Magnoliopsida</taxon>
        <taxon>eudicotyledons</taxon>
        <taxon>Gunneridae</taxon>
        <taxon>Pentapetalae</taxon>
        <taxon>rosids</taxon>
        <taxon>Vitales</taxon>
        <taxon>Vitaceae</taxon>
        <taxon>Viteae</taxon>
        <taxon>Vitis</taxon>
    </lineage>
</organism>
<sequence length="654" mass="71913">MVLLSWKGRMENKFVNGLKDGQVKEDMLNSLGEDRESAQGNDLDFSESKSKRLARKERSEQAVILNVKKLQSRGSVKVESFTHGLNNRMPKHIMSLDERYLRRCLELIHISASKAAPCNISLNLSSLKMGIFSDTLNLPKFRGRNTCDMSKLVIECPVATGTGDVVVSPAGQWVVGTLMGSKSMMKILKSPLFRQFGALEDDVKFGGTSLIDAKGAMCTDFISSPGGLSIRSPQNLPKGNISQGNHIYGPEAVHKRLISTSSTNSTCSDQSPSSGFATVSQGMLQCTWKGGIPHFVFSVDDQREVYVANQWKAELPDDKALDCMYLFHSRTGGQKEHKIPDNKADLVGKMKVSSSFTLCPNDSKIMETEFVFFGGRENYASKMQTSSSIIRKNKGLSKKVVEVFRTSHSSKQRTTSKFGGTTAILENDSWEQCQDTCNNPSALGRTNLLENDLPPNLELAAIVVKDHLPGKRQEAEVGGWGLKFLKKVGLKQNSASLEASLPSECCLRSTGDCSTSMDILVPAGIHGGPRTRNGGPSSLIERWRSGGHCDCGGWDIGCPLTVLKTRATKEEFSHHTDIQEEYKSFDLFAQHWDDHGTTSILQGSELSAPILRVVNVHDGLYFIHFRSMLSALQSFSIAVAIIHTRSPILRPKTV</sequence>
<proteinExistence type="predicted"/>
<name>A0A438GYH3_VITVI</name>
<dbReference type="EMBL" id="QGNW01000315">
    <property type="protein sequence ID" value="RVW77255.1"/>
    <property type="molecule type" value="Genomic_DNA"/>
</dbReference>
<dbReference type="Proteomes" id="UP000288805">
    <property type="component" value="Unassembled WGS sequence"/>
</dbReference>
<comment type="caution">
    <text evidence="1">The sequence shown here is derived from an EMBL/GenBank/DDBJ whole genome shotgun (WGS) entry which is preliminary data.</text>
</comment>
<reference evidence="1 2" key="1">
    <citation type="journal article" date="2018" name="PLoS Genet.">
        <title>Population sequencing reveals clonal diversity and ancestral inbreeding in the grapevine cultivar Chardonnay.</title>
        <authorList>
            <person name="Roach M.J."/>
            <person name="Johnson D.L."/>
            <person name="Bohlmann J."/>
            <person name="van Vuuren H.J."/>
            <person name="Jones S.J."/>
            <person name="Pretorius I.S."/>
            <person name="Schmidt S.A."/>
            <person name="Borneman A.R."/>
        </authorList>
    </citation>
    <scope>NUCLEOTIDE SEQUENCE [LARGE SCALE GENOMIC DNA]</scope>
    <source>
        <strain evidence="2">cv. Chardonnay</strain>
        <tissue evidence="1">Leaf</tissue>
    </source>
</reference>
<gene>
    <name evidence="1" type="ORF">CK203_050103</name>
</gene>
<dbReference type="PANTHER" id="PTHR31390">
    <property type="entry name" value="EXPRESSED PROTEIN"/>
    <property type="match status" value="1"/>
</dbReference>
<evidence type="ECO:0000313" key="2">
    <source>
        <dbReference type="Proteomes" id="UP000288805"/>
    </source>
</evidence>